<dbReference type="PANTHER" id="PTHR10000">
    <property type="entry name" value="PHOSPHOSERINE PHOSPHATASE"/>
    <property type="match status" value="1"/>
</dbReference>
<name>A0A9D1DVX2_9FIRM</name>
<dbReference type="PANTHER" id="PTHR10000:SF8">
    <property type="entry name" value="HAD SUPERFAMILY HYDROLASE-LIKE, TYPE 3"/>
    <property type="match status" value="1"/>
</dbReference>
<keyword evidence="1" id="KW-0378">Hydrolase</keyword>
<dbReference type="GO" id="GO:0005829">
    <property type="term" value="C:cytosol"/>
    <property type="evidence" value="ECO:0007669"/>
    <property type="project" value="TreeGrafter"/>
</dbReference>
<dbReference type="InterPro" id="IPR036412">
    <property type="entry name" value="HAD-like_sf"/>
</dbReference>
<proteinExistence type="predicted"/>
<dbReference type="GO" id="GO:0000287">
    <property type="term" value="F:magnesium ion binding"/>
    <property type="evidence" value="ECO:0007669"/>
    <property type="project" value="TreeGrafter"/>
</dbReference>
<dbReference type="Pfam" id="PF08282">
    <property type="entry name" value="Hydrolase_3"/>
    <property type="match status" value="1"/>
</dbReference>
<dbReference type="Gene3D" id="3.40.50.1000">
    <property type="entry name" value="HAD superfamily/HAD-like"/>
    <property type="match status" value="1"/>
</dbReference>
<reference evidence="1" key="1">
    <citation type="submission" date="2020-10" db="EMBL/GenBank/DDBJ databases">
        <authorList>
            <person name="Gilroy R."/>
        </authorList>
    </citation>
    <scope>NUCLEOTIDE SEQUENCE</scope>
    <source>
        <strain evidence="1">CHK189-12415</strain>
    </source>
</reference>
<dbReference type="Proteomes" id="UP000824241">
    <property type="component" value="Unassembled WGS sequence"/>
</dbReference>
<protein>
    <submittedName>
        <fullName evidence="1">HAD hydrolase family protein</fullName>
    </submittedName>
</protein>
<dbReference type="AlphaFoldDB" id="A0A9D1DVX2"/>
<sequence length="281" mass="30790">MDFSSIYLFSDIDGTLGVAGQGIPARNYEAIRRFVRQGGHFGLCTGRWVTDILHFVKGLPINSLSLINNGAAVYDFARRRCLRSITLPEEALRYAGEIAALDDRVQVIGVVESGYYDLTPERSGRAREVIRQRMPAESLRDFKGPYLKFLFLPPADRGQEILDRAGRMGHQGVYYTWSGSTFEMIPSSVSKGTGLLSLCANEGIPVSRTVFIGDNYNDKEMFMSAGLSACVAETPRELAKLCALQVGPCMDGAVADLIEWLEANPEVCRTGFSREAAIAGG</sequence>
<gene>
    <name evidence="1" type="ORF">IAB37_00105</name>
</gene>
<organism evidence="1 2">
    <name type="scientific">Candidatus Faecivivens stercoravium</name>
    <dbReference type="NCBI Taxonomy" id="2840803"/>
    <lineage>
        <taxon>Bacteria</taxon>
        <taxon>Bacillati</taxon>
        <taxon>Bacillota</taxon>
        <taxon>Clostridia</taxon>
        <taxon>Eubacteriales</taxon>
        <taxon>Oscillospiraceae</taxon>
        <taxon>Oscillospiraceae incertae sedis</taxon>
        <taxon>Candidatus Faecivivens</taxon>
    </lineage>
</organism>
<dbReference type="EMBL" id="DVHA01000004">
    <property type="protein sequence ID" value="HIR59968.1"/>
    <property type="molecule type" value="Genomic_DNA"/>
</dbReference>
<comment type="caution">
    <text evidence="1">The sequence shown here is derived from an EMBL/GenBank/DDBJ whole genome shotgun (WGS) entry which is preliminary data.</text>
</comment>
<dbReference type="InterPro" id="IPR023214">
    <property type="entry name" value="HAD_sf"/>
</dbReference>
<dbReference type="SUPFAM" id="SSF56784">
    <property type="entry name" value="HAD-like"/>
    <property type="match status" value="1"/>
</dbReference>
<accession>A0A9D1DVX2</accession>
<evidence type="ECO:0000313" key="2">
    <source>
        <dbReference type="Proteomes" id="UP000824241"/>
    </source>
</evidence>
<dbReference type="Gene3D" id="3.30.1240.10">
    <property type="match status" value="1"/>
</dbReference>
<reference evidence="1" key="2">
    <citation type="journal article" date="2021" name="PeerJ">
        <title>Extensive microbial diversity within the chicken gut microbiome revealed by metagenomics and culture.</title>
        <authorList>
            <person name="Gilroy R."/>
            <person name="Ravi A."/>
            <person name="Getino M."/>
            <person name="Pursley I."/>
            <person name="Horton D.L."/>
            <person name="Alikhan N.F."/>
            <person name="Baker D."/>
            <person name="Gharbi K."/>
            <person name="Hall N."/>
            <person name="Watson M."/>
            <person name="Adriaenssens E.M."/>
            <person name="Foster-Nyarko E."/>
            <person name="Jarju S."/>
            <person name="Secka A."/>
            <person name="Antonio M."/>
            <person name="Oren A."/>
            <person name="Chaudhuri R.R."/>
            <person name="La Ragione R."/>
            <person name="Hildebrand F."/>
            <person name="Pallen M.J."/>
        </authorList>
    </citation>
    <scope>NUCLEOTIDE SEQUENCE</scope>
    <source>
        <strain evidence="1">CHK189-12415</strain>
    </source>
</reference>
<evidence type="ECO:0000313" key="1">
    <source>
        <dbReference type="EMBL" id="HIR59968.1"/>
    </source>
</evidence>
<dbReference type="GO" id="GO:0016791">
    <property type="term" value="F:phosphatase activity"/>
    <property type="evidence" value="ECO:0007669"/>
    <property type="project" value="UniProtKB-ARBA"/>
</dbReference>